<keyword evidence="13" id="KW-1185">Reference proteome</keyword>
<dbReference type="RefSeq" id="WP_111293718.1">
    <property type="nucleotide sequence ID" value="NZ_QKZV01000002.1"/>
</dbReference>
<dbReference type="InterPro" id="IPR027417">
    <property type="entry name" value="P-loop_NTPase"/>
</dbReference>
<dbReference type="PANTHER" id="PTHR11059">
    <property type="entry name" value="DNA REPAIR PROTEIN RECN"/>
    <property type="match status" value="1"/>
</dbReference>
<comment type="caution">
    <text evidence="12">The sequence shown here is derived from an EMBL/GenBank/DDBJ whole genome shotgun (WGS) entry which is preliminary data.</text>
</comment>
<evidence type="ECO:0000256" key="5">
    <source>
        <dbReference type="ARBA" id="ARBA00022763"/>
    </source>
</evidence>
<dbReference type="InterPro" id="IPR003395">
    <property type="entry name" value="RecF/RecN/SMC_N"/>
</dbReference>
<keyword evidence="7 9" id="KW-0234">DNA repair</keyword>
<evidence type="ECO:0000313" key="12">
    <source>
        <dbReference type="EMBL" id="PZX64550.1"/>
    </source>
</evidence>
<evidence type="ECO:0000256" key="9">
    <source>
        <dbReference type="PIRNR" id="PIRNR003128"/>
    </source>
</evidence>
<dbReference type="GO" id="GO:0006281">
    <property type="term" value="P:DNA repair"/>
    <property type="evidence" value="ECO:0007669"/>
    <property type="project" value="UniProtKB-KW"/>
</dbReference>
<dbReference type="GO" id="GO:0006310">
    <property type="term" value="P:DNA recombination"/>
    <property type="evidence" value="ECO:0007669"/>
    <property type="project" value="InterPro"/>
</dbReference>
<evidence type="ECO:0000256" key="4">
    <source>
        <dbReference type="ARBA" id="ARBA00022741"/>
    </source>
</evidence>
<dbReference type="Proteomes" id="UP000249720">
    <property type="component" value="Unassembled WGS sequence"/>
</dbReference>
<keyword evidence="6" id="KW-0067">ATP-binding</keyword>
<evidence type="ECO:0000256" key="3">
    <source>
        <dbReference type="ARBA" id="ARBA00021315"/>
    </source>
</evidence>
<evidence type="ECO:0000256" key="6">
    <source>
        <dbReference type="ARBA" id="ARBA00022840"/>
    </source>
</evidence>
<dbReference type="AlphaFoldDB" id="A0A2W7S1B7"/>
<dbReference type="PANTHER" id="PTHR11059:SF0">
    <property type="entry name" value="DNA REPAIR PROTEIN RECN"/>
    <property type="match status" value="1"/>
</dbReference>
<dbReference type="NCBIfam" id="TIGR00634">
    <property type="entry name" value="recN"/>
    <property type="match status" value="1"/>
</dbReference>
<evidence type="ECO:0000256" key="8">
    <source>
        <dbReference type="ARBA" id="ARBA00033408"/>
    </source>
</evidence>
<evidence type="ECO:0000256" key="2">
    <source>
        <dbReference type="ARBA" id="ARBA00009441"/>
    </source>
</evidence>
<sequence length="551" mass="61849">MLQKLFIQNYVLIDSVTIEPNAHLNIITGETGAGKSILMGALNLILGERVDSNVLINPDKKCVIEGSFITENNAAVSNFLKENELDIDTILLLRREIAPNGKSRAFINDTPVSLQQLKALGNLLVDLHQQFDTLDLAKADFQRQVIDALAQLNDTLKQYQSIYKSWQSNSQQLQQLQNQKEQFEKEADYNRFLLEELTALQLIPNELENLDQELKLLSNSEGIKAALNGIVELLMESEQPIIQQLKQMMQQLQAYQNMHTDLPSIIERLTAAHIELKDIANEVNRLNDHISFDVNRIAEIEERLAAGYKLLKKHNVSNTNALLELQEQLTHRLNEVLAIDDNIIALQQKVHAQKNEVIALAEKISAARKKAIPPFQQQVNNLLKQVGMPNARILVQLQPMQPGEFGADEIEFLFDANNTNKFESLKKVASGGELSRLMLCIKSLVAQYIDLPTLIFDEIDTGISGEAAKQVGIIMKQLAGKRQIICITHQPQMAGKADAHFFVYKETDKATTKTQIRLLNKEERIMAIAQMLGGEQPGAAAVQTAKEMMQV</sequence>
<dbReference type="SUPFAM" id="SSF52540">
    <property type="entry name" value="P-loop containing nucleoside triphosphate hydrolases"/>
    <property type="match status" value="1"/>
</dbReference>
<accession>A0A2W7S1B7</accession>
<evidence type="ECO:0000256" key="7">
    <source>
        <dbReference type="ARBA" id="ARBA00023204"/>
    </source>
</evidence>
<dbReference type="GO" id="GO:0005524">
    <property type="term" value="F:ATP binding"/>
    <property type="evidence" value="ECO:0007669"/>
    <property type="project" value="UniProtKB-KW"/>
</dbReference>
<dbReference type="Gene3D" id="3.40.50.300">
    <property type="entry name" value="P-loop containing nucleotide triphosphate hydrolases"/>
    <property type="match status" value="2"/>
</dbReference>
<reference evidence="12 13" key="1">
    <citation type="submission" date="2018-06" db="EMBL/GenBank/DDBJ databases">
        <title>Genomic Encyclopedia of Archaeal and Bacterial Type Strains, Phase II (KMG-II): from individual species to whole genera.</title>
        <authorList>
            <person name="Goeker M."/>
        </authorList>
    </citation>
    <scope>NUCLEOTIDE SEQUENCE [LARGE SCALE GENOMIC DNA]</scope>
    <source>
        <strain evidence="12 13">DSM 23241</strain>
    </source>
</reference>
<protein>
    <recommendedName>
        <fullName evidence="3 9">DNA repair protein RecN</fullName>
    </recommendedName>
    <alternativeName>
        <fullName evidence="8 9">Recombination protein N</fullName>
    </alternativeName>
</protein>
<evidence type="ECO:0000256" key="10">
    <source>
        <dbReference type="SAM" id="Coils"/>
    </source>
</evidence>
<comment type="function">
    <text evidence="1 9">May be involved in recombinational repair of damaged DNA.</text>
</comment>
<dbReference type="CDD" id="cd03241">
    <property type="entry name" value="ABC_RecN"/>
    <property type="match status" value="2"/>
</dbReference>
<comment type="similarity">
    <text evidence="2 9">Belongs to the RecN family.</text>
</comment>
<gene>
    <name evidence="12" type="ORF">LX80_00746</name>
</gene>
<dbReference type="GO" id="GO:0009432">
    <property type="term" value="P:SOS response"/>
    <property type="evidence" value="ECO:0007669"/>
    <property type="project" value="TreeGrafter"/>
</dbReference>
<keyword evidence="5 9" id="KW-0227">DNA damage</keyword>
<dbReference type="InterPro" id="IPR004604">
    <property type="entry name" value="DNA_recomb/repair_RecN"/>
</dbReference>
<proteinExistence type="inferred from homology"/>
<evidence type="ECO:0000259" key="11">
    <source>
        <dbReference type="Pfam" id="PF02463"/>
    </source>
</evidence>
<dbReference type="OrthoDB" id="9806954at2"/>
<dbReference type="PIRSF" id="PIRSF003128">
    <property type="entry name" value="RecN"/>
    <property type="match status" value="1"/>
</dbReference>
<feature type="domain" description="RecF/RecN/SMC N-terminal" evidence="11">
    <location>
        <begin position="2"/>
        <end position="511"/>
    </location>
</feature>
<keyword evidence="4" id="KW-0547">Nucleotide-binding</keyword>
<dbReference type="EMBL" id="QKZV01000002">
    <property type="protein sequence ID" value="PZX64550.1"/>
    <property type="molecule type" value="Genomic_DNA"/>
</dbReference>
<organism evidence="12 13">
    <name type="scientific">Hydrotalea sandarakina</name>
    <dbReference type="NCBI Taxonomy" id="1004304"/>
    <lineage>
        <taxon>Bacteria</taxon>
        <taxon>Pseudomonadati</taxon>
        <taxon>Bacteroidota</taxon>
        <taxon>Chitinophagia</taxon>
        <taxon>Chitinophagales</taxon>
        <taxon>Chitinophagaceae</taxon>
        <taxon>Hydrotalea</taxon>
    </lineage>
</organism>
<dbReference type="Pfam" id="PF02463">
    <property type="entry name" value="SMC_N"/>
    <property type="match status" value="1"/>
</dbReference>
<evidence type="ECO:0000256" key="1">
    <source>
        <dbReference type="ARBA" id="ARBA00003618"/>
    </source>
</evidence>
<evidence type="ECO:0000313" key="13">
    <source>
        <dbReference type="Proteomes" id="UP000249720"/>
    </source>
</evidence>
<name>A0A2W7S1B7_9BACT</name>
<feature type="coiled-coil region" evidence="10">
    <location>
        <begin position="149"/>
        <end position="186"/>
    </location>
</feature>
<keyword evidence="10" id="KW-0175">Coiled coil</keyword>
<dbReference type="GO" id="GO:0043590">
    <property type="term" value="C:bacterial nucleoid"/>
    <property type="evidence" value="ECO:0007669"/>
    <property type="project" value="TreeGrafter"/>
</dbReference>